<dbReference type="Gene3D" id="3.10.580.10">
    <property type="entry name" value="CBS-domain"/>
    <property type="match status" value="1"/>
</dbReference>
<feature type="binding site" evidence="3">
    <location>
        <position position="179"/>
    </location>
    <ligand>
        <name>Zn(2+)</name>
        <dbReference type="ChEBI" id="CHEBI:29105"/>
    </ligand>
</feature>
<keyword evidence="3" id="KW-0408">Iron</keyword>
<keyword evidence="3" id="KW-0862">Zinc</keyword>
<organism evidence="6 7">
    <name type="scientific">Natronocalculus amylovorans</name>
    <dbReference type="NCBI Taxonomy" id="2917812"/>
    <lineage>
        <taxon>Archaea</taxon>
        <taxon>Methanobacteriati</taxon>
        <taxon>Methanobacteriota</taxon>
        <taxon>Stenosarchaea group</taxon>
        <taxon>Halobacteria</taxon>
        <taxon>Halobacteriales</taxon>
        <taxon>Haloferacaceae</taxon>
        <taxon>Natronocalculus</taxon>
    </lineage>
</organism>
<dbReference type="Proteomes" id="UP001203207">
    <property type="component" value="Unassembled WGS sequence"/>
</dbReference>
<dbReference type="InterPro" id="IPR044065">
    <property type="entry name" value="ACP_MB"/>
</dbReference>
<feature type="binding site" evidence="3">
    <location>
        <position position="179"/>
    </location>
    <ligand>
        <name>Fe cation</name>
        <dbReference type="ChEBI" id="CHEBI:24875"/>
    </ligand>
</feature>
<dbReference type="CDD" id="cd02205">
    <property type="entry name" value="CBS_pair_SF"/>
    <property type="match status" value="1"/>
</dbReference>
<dbReference type="PANTHER" id="PTHR43080:SF2">
    <property type="entry name" value="CBS DOMAIN-CONTAINING PROTEIN"/>
    <property type="match status" value="1"/>
</dbReference>
<feature type="binding site" evidence="3">
    <location>
        <position position="176"/>
    </location>
    <ligand>
        <name>Fe cation</name>
        <dbReference type="ChEBI" id="CHEBI:24875"/>
    </ligand>
</feature>
<dbReference type="SMART" id="SM00116">
    <property type="entry name" value="CBS"/>
    <property type="match status" value="2"/>
</dbReference>
<accession>A0AAE3FZ29</accession>
<dbReference type="GO" id="GO:0046872">
    <property type="term" value="F:metal ion binding"/>
    <property type="evidence" value="ECO:0007669"/>
    <property type="project" value="UniProtKB-KW"/>
</dbReference>
<feature type="binding site" evidence="3">
    <location>
        <position position="176"/>
    </location>
    <ligand>
        <name>Zn(2+)</name>
        <dbReference type="ChEBI" id="CHEBI:29105"/>
    </ligand>
</feature>
<keyword evidence="1 2" id="KW-0129">CBS domain</keyword>
<proteinExistence type="predicted"/>
<evidence type="ECO:0000259" key="4">
    <source>
        <dbReference type="PROSITE" id="PS51371"/>
    </source>
</evidence>
<dbReference type="InterPro" id="IPR000644">
    <property type="entry name" value="CBS_dom"/>
</dbReference>
<dbReference type="EMBL" id="JAKRVX010000006">
    <property type="protein sequence ID" value="MCL9817860.1"/>
    <property type="molecule type" value="Genomic_DNA"/>
</dbReference>
<evidence type="ECO:0000256" key="3">
    <source>
        <dbReference type="PROSITE-ProRule" id="PRU01249"/>
    </source>
</evidence>
<dbReference type="PANTHER" id="PTHR43080">
    <property type="entry name" value="CBS DOMAIN-CONTAINING PROTEIN CBSX3, MITOCHONDRIAL"/>
    <property type="match status" value="1"/>
</dbReference>
<feature type="binding site" evidence="3">
    <location>
        <position position="157"/>
    </location>
    <ligand>
        <name>Zn(2+)</name>
        <dbReference type="ChEBI" id="CHEBI:29105"/>
    </ligand>
</feature>
<keyword evidence="3" id="KW-0479">Metal-binding</keyword>
<dbReference type="SUPFAM" id="SSF54631">
    <property type="entry name" value="CBS-domain pair"/>
    <property type="match status" value="1"/>
</dbReference>
<gene>
    <name evidence="6" type="ORF">AArcSt2_13010</name>
</gene>
<dbReference type="Pfam" id="PF00571">
    <property type="entry name" value="CBS"/>
    <property type="match status" value="2"/>
</dbReference>
<feature type="domain" description="CBS" evidence="4">
    <location>
        <begin position="11"/>
        <end position="66"/>
    </location>
</feature>
<dbReference type="RefSeq" id="WP_250585241.1">
    <property type="nucleotide sequence ID" value="NZ_JAKRVX010000006.1"/>
</dbReference>
<sequence>MQTTTTARDIMRHEFIGVSESDTLADAASLLTEEESDSIIVLRGNDPVGRLTVHDMLEALLEGDPVTRTVGTLVRENPVIVTADAALSAVRERFFTDDTSSVLVVNGNGPIGVVTERDLLLATGEIDADEFLSEHQPTEREQSTDAQDEFGAHHSVCEVCGSLSAALGRVNGQMRCPDCIEV</sequence>
<dbReference type="PROSITE" id="PS51901">
    <property type="entry name" value="ACP_MB"/>
    <property type="match status" value="1"/>
</dbReference>
<dbReference type="InterPro" id="IPR046342">
    <property type="entry name" value="CBS_dom_sf"/>
</dbReference>
<feature type="binding site" evidence="3">
    <location>
        <position position="160"/>
    </location>
    <ligand>
        <name>Fe cation</name>
        <dbReference type="ChEBI" id="CHEBI:24875"/>
    </ligand>
</feature>
<evidence type="ECO:0000259" key="5">
    <source>
        <dbReference type="PROSITE" id="PS51901"/>
    </source>
</evidence>
<name>A0AAE3FZ29_9EURY</name>
<feature type="binding site" evidence="3">
    <location>
        <position position="157"/>
    </location>
    <ligand>
        <name>Fe cation</name>
        <dbReference type="ChEBI" id="CHEBI:24875"/>
    </ligand>
</feature>
<feature type="domain" description="ACP-type MB" evidence="5">
    <location>
        <begin position="152"/>
        <end position="182"/>
    </location>
</feature>
<evidence type="ECO:0000256" key="1">
    <source>
        <dbReference type="ARBA" id="ARBA00023122"/>
    </source>
</evidence>
<evidence type="ECO:0000313" key="7">
    <source>
        <dbReference type="Proteomes" id="UP001203207"/>
    </source>
</evidence>
<comment type="caution">
    <text evidence="6">The sequence shown here is derived from an EMBL/GenBank/DDBJ whole genome shotgun (WGS) entry which is preliminary data.</text>
</comment>
<dbReference type="InterPro" id="IPR051257">
    <property type="entry name" value="Diverse_CBS-Domain"/>
</dbReference>
<dbReference type="AlphaFoldDB" id="A0AAE3FZ29"/>
<keyword evidence="7" id="KW-1185">Reference proteome</keyword>
<dbReference type="PROSITE" id="PS51371">
    <property type="entry name" value="CBS"/>
    <property type="match status" value="2"/>
</dbReference>
<evidence type="ECO:0000256" key="2">
    <source>
        <dbReference type="PROSITE-ProRule" id="PRU00703"/>
    </source>
</evidence>
<feature type="binding site" evidence="3">
    <location>
        <position position="160"/>
    </location>
    <ligand>
        <name>Zn(2+)</name>
        <dbReference type="ChEBI" id="CHEBI:29105"/>
    </ligand>
</feature>
<reference evidence="6" key="1">
    <citation type="journal article" date="2022" name="Syst. Appl. Microbiol.">
        <title>Natronocalculus amylovorans gen. nov., sp. nov., and Natranaeroarchaeum aerophilus sp. nov., dominant culturable amylolytic natronoarchaea from hypersaline soda lakes in southwestern Siberia.</title>
        <authorList>
            <person name="Sorokin D.Y."/>
            <person name="Elcheninov A.G."/>
            <person name="Khizhniak T.V."/>
            <person name="Koenen M."/>
            <person name="Bale N.J."/>
            <person name="Damste J.S.S."/>
            <person name="Kublanov I.V."/>
        </authorList>
    </citation>
    <scope>NUCLEOTIDE SEQUENCE</scope>
    <source>
        <strain evidence="6">AArc-St2</strain>
    </source>
</reference>
<feature type="domain" description="CBS" evidence="4">
    <location>
        <begin position="73"/>
        <end position="130"/>
    </location>
</feature>
<reference evidence="6" key="2">
    <citation type="submission" date="2022-02" db="EMBL/GenBank/DDBJ databases">
        <authorList>
            <person name="Elcheninov A.G."/>
            <person name="Sorokin D.Y."/>
            <person name="Kublanov I.V."/>
        </authorList>
    </citation>
    <scope>NUCLEOTIDE SEQUENCE</scope>
    <source>
        <strain evidence="6">AArc-St2</strain>
    </source>
</reference>
<protein>
    <submittedName>
        <fullName evidence="6">CBS domain-containing protein</fullName>
    </submittedName>
</protein>
<evidence type="ECO:0000313" key="6">
    <source>
        <dbReference type="EMBL" id="MCL9817860.1"/>
    </source>
</evidence>